<comment type="subcellular location">
    <subcellularLocation>
        <location evidence="4">Secreted</location>
        <location evidence="4">Extracellular space</location>
        <location evidence="4">Apoplast</location>
    </subcellularLocation>
</comment>
<evidence type="ECO:0000256" key="4">
    <source>
        <dbReference type="RuleBase" id="RU363099"/>
    </source>
</evidence>
<gene>
    <name evidence="5" type="ORF">SLEP1_g35268</name>
</gene>
<accession>A0AAV5KMM0</accession>
<comment type="caution">
    <text evidence="5">The sequence shown here is derived from an EMBL/GenBank/DDBJ whole genome shotgun (WGS) entry which is preliminary data.</text>
</comment>
<comment type="subunit">
    <text evidence="2 4">Homodimer.</text>
</comment>
<keyword evidence="4" id="KW-0052">Apoplast</keyword>
<dbReference type="GO" id="GO:0009699">
    <property type="term" value="P:phenylpropanoid biosynthetic process"/>
    <property type="evidence" value="ECO:0007669"/>
    <property type="project" value="UniProtKB-ARBA"/>
</dbReference>
<comment type="function">
    <text evidence="4">Dirigent proteins impart stereoselectivity on the phenoxy radical-coupling reaction, yielding optically active lignans from two molecules of coniferyl alcohol in the biosynthesis of lignans, flavonolignans, and alkaloids and thus plays a central role in plant secondary metabolism.</text>
</comment>
<evidence type="ECO:0000256" key="2">
    <source>
        <dbReference type="ARBA" id="ARBA00011738"/>
    </source>
</evidence>
<name>A0AAV5KMM0_9ROSI</name>
<sequence>MANQKLSPSFLVLFLLLLFSTAISAANSDFFSKSLSPSSLKLKQQKLTHLHFYFHDILSGQNPTAVRIAQAPITNTSTTSFGAVAMIDDLLTFSPDINSTLVGRAQGLYALSSQEEASLMMAMTFSFLEGKYNGSALSVLGRNPPFNTVREMPIVGGSGLFRFAQGYAEARTNTFNLTTGDACVEYNVYVLHY</sequence>
<dbReference type="InterPro" id="IPR004265">
    <property type="entry name" value="Dirigent"/>
</dbReference>
<evidence type="ECO:0000313" key="5">
    <source>
        <dbReference type="EMBL" id="GKV25887.1"/>
    </source>
</evidence>
<evidence type="ECO:0000256" key="1">
    <source>
        <dbReference type="ARBA" id="ARBA00010746"/>
    </source>
</evidence>
<keyword evidence="4" id="KW-0732">Signal</keyword>
<keyword evidence="6" id="KW-1185">Reference proteome</keyword>
<protein>
    <recommendedName>
        <fullName evidence="4">Dirigent protein</fullName>
    </recommendedName>
</protein>
<proteinExistence type="inferred from homology"/>
<organism evidence="5 6">
    <name type="scientific">Rubroshorea leprosula</name>
    <dbReference type="NCBI Taxonomy" id="152421"/>
    <lineage>
        <taxon>Eukaryota</taxon>
        <taxon>Viridiplantae</taxon>
        <taxon>Streptophyta</taxon>
        <taxon>Embryophyta</taxon>
        <taxon>Tracheophyta</taxon>
        <taxon>Spermatophyta</taxon>
        <taxon>Magnoliopsida</taxon>
        <taxon>eudicotyledons</taxon>
        <taxon>Gunneridae</taxon>
        <taxon>Pentapetalae</taxon>
        <taxon>rosids</taxon>
        <taxon>malvids</taxon>
        <taxon>Malvales</taxon>
        <taxon>Dipterocarpaceae</taxon>
        <taxon>Rubroshorea</taxon>
    </lineage>
</organism>
<dbReference type="AlphaFoldDB" id="A0AAV5KMM0"/>
<dbReference type="GO" id="GO:0048046">
    <property type="term" value="C:apoplast"/>
    <property type="evidence" value="ECO:0007669"/>
    <property type="project" value="UniProtKB-SubCell"/>
</dbReference>
<dbReference type="Proteomes" id="UP001054252">
    <property type="component" value="Unassembled WGS sequence"/>
</dbReference>
<dbReference type="Pfam" id="PF03018">
    <property type="entry name" value="Dirigent"/>
    <property type="match status" value="1"/>
</dbReference>
<comment type="similarity">
    <text evidence="1 4">Belongs to the plant dirigent protein family.</text>
</comment>
<dbReference type="EMBL" id="BPVZ01000070">
    <property type="protein sequence ID" value="GKV25887.1"/>
    <property type="molecule type" value="Genomic_DNA"/>
</dbReference>
<reference evidence="5 6" key="1">
    <citation type="journal article" date="2021" name="Commun. Biol.">
        <title>The genome of Shorea leprosula (Dipterocarpaceae) highlights the ecological relevance of drought in aseasonal tropical rainforests.</title>
        <authorList>
            <person name="Ng K.K.S."/>
            <person name="Kobayashi M.J."/>
            <person name="Fawcett J.A."/>
            <person name="Hatakeyama M."/>
            <person name="Paape T."/>
            <person name="Ng C.H."/>
            <person name="Ang C.C."/>
            <person name="Tnah L.H."/>
            <person name="Lee C.T."/>
            <person name="Nishiyama T."/>
            <person name="Sese J."/>
            <person name="O'Brien M.J."/>
            <person name="Copetti D."/>
            <person name="Mohd Noor M.I."/>
            <person name="Ong R.C."/>
            <person name="Putra M."/>
            <person name="Sireger I.Z."/>
            <person name="Indrioko S."/>
            <person name="Kosugi Y."/>
            <person name="Izuno A."/>
            <person name="Isagi Y."/>
            <person name="Lee S.L."/>
            <person name="Shimizu K.K."/>
        </authorList>
    </citation>
    <scope>NUCLEOTIDE SEQUENCE [LARGE SCALE GENOMIC DNA]</scope>
    <source>
        <strain evidence="5">214</strain>
    </source>
</reference>
<dbReference type="PANTHER" id="PTHR21495">
    <property type="entry name" value="NUCLEOPORIN-RELATED"/>
    <property type="match status" value="1"/>
</dbReference>
<feature type="signal peptide" evidence="4">
    <location>
        <begin position="1"/>
        <end position="25"/>
    </location>
</feature>
<keyword evidence="3 4" id="KW-0964">Secreted</keyword>
<feature type="chain" id="PRO_5043090169" description="Dirigent protein" evidence="4">
    <location>
        <begin position="26"/>
        <end position="193"/>
    </location>
</feature>
<dbReference type="Gene3D" id="2.40.480.10">
    <property type="entry name" value="Allene oxide cyclase-like"/>
    <property type="match status" value="1"/>
</dbReference>
<evidence type="ECO:0000256" key="3">
    <source>
        <dbReference type="ARBA" id="ARBA00022525"/>
    </source>
</evidence>
<dbReference type="InterPro" id="IPR044859">
    <property type="entry name" value="Allene_oxi_cyc_Dirigent"/>
</dbReference>
<evidence type="ECO:0000313" key="6">
    <source>
        <dbReference type="Proteomes" id="UP001054252"/>
    </source>
</evidence>